<gene>
    <name evidence="2" type="ORF">F511_24065</name>
</gene>
<proteinExistence type="predicted"/>
<reference evidence="2 3" key="1">
    <citation type="journal article" date="2015" name="Proc. Natl. Acad. Sci. U.S.A.">
        <title>The resurrection genome of Boea hygrometrica: A blueprint for survival of dehydration.</title>
        <authorList>
            <person name="Xiao L."/>
            <person name="Yang G."/>
            <person name="Zhang L."/>
            <person name="Yang X."/>
            <person name="Zhao S."/>
            <person name="Ji Z."/>
            <person name="Zhou Q."/>
            <person name="Hu M."/>
            <person name="Wang Y."/>
            <person name="Chen M."/>
            <person name="Xu Y."/>
            <person name="Jin H."/>
            <person name="Xiao X."/>
            <person name="Hu G."/>
            <person name="Bao F."/>
            <person name="Hu Y."/>
            <person name="Wan P."/>
            <person name="Li L."/>
            <person name="Deng X."/>
            <person name="Kuang T."/>
            <person name="Xiang C."/>
            <person name="Zhu J.K."/>
            <person name="Oliver M.J."/>
            <person name="He Y."/>
        </authorList>
    </citation>
    <scope>NUCLEOTIDE SEQUENCE [LARGE SCALE GENOMIC DNA]</scope>
    <source>
        <strain evidence="3">cv. XS01</strain>
    </source>
</reference>
<dbReference type="AlphaFoldDB" id="A0A2Z7BHA4"/>
<name>A0A2Z7BHA4_9LAMI</name>
<organism evidence="2 3">
    <name type="scientific">Dorcoceras hygrometricum</name>
    <dbReference type="NCBI Taxonomy" id="472368"/>
    <lineage>
        <taxon>Eukaryota</taxon>
        <taxon>Viridiplantae</taxon>
        <taxon>Streptophyta</taxon>
        <taxon>Embryophyta</taxon>
        <taxon>Tracheophyta</taxon>
        <taxon>Spermatophyta</taxon>
        <taxon>Magnoliopsida</taxon>
        <taxon>eudicotyledons</taxon>
        <taxon>Gunneridae</taxon>
        <taxon>Pentapetalae</taxon>
        <taxon>asterids</taxon>
        <taxon>lamiids</taxon>
        <taxon>Lamiales</taxon>
        <taxon>Gesneriaceae</taxon>
        <taxon>Didymocarpoideae</taxon>
        <taxon>Trichosporeae</taxon>
        <taxon>Loxocarpinae</taxon>
        <taxon>Dorcoceras</taxon>
    </lineage>
</organism>
<dbReference type="Proteomes" id="UP000250235">
    <property type="component" value="Unassembled WGS sequence"/>
</dbReference>
<sequence>MSNVEQEADNGKRNSEESDVVLKNQQRASTSSWYLELTIAKRCRLHKLIRQRFAFALWIQQMLFAMRKTSRYILLVGYQQLATVILDQLWR</sequence>
<accession>A0A2Z7BHA4</accession>
<dbReference type="EMBL" id="KV006347">
    <property type="protein sequence ID" value="KZV32819.1"/>
    <property type="molecule type" value="Genomic_DNA"/>
</dbReference>
<feature type="region of interest" description="Disordered" evidence="1">
    <location>
        <begin position="1"/>
        <end position="28"/>
    </location>
</feature>
<protein>
    <submittedName>
        <fullName evidence="2">Uncharacterized protein</fullName>
    </submittedName>
</protein>
<evidence type="ECO:0000256" key="1">
    <source>
        <dbReference type="SAM" id="MobiDB-lite"/>
    </source>
</evidence>
<evidence type="ECO:0000313" key="2">
    <source>
        <dbReference type="EMBL" id="KZV32819.1"/>
    </source>
</evidence>
<evidence type="ECO:0000313" key="3">
    <source>
        <dbReference type="Proteomes" id="UP000250235"/>
    </source>
</evidence>
<keyword evidence="3" id="KW-1185">Reference proteome</keyword>